<keyword evidence="2 6" id="KW-0489">Methyltransferase</keyword>
<dbReference type="Gene3D" id="3.20.20.480">
    <property type="entry name" value="Trimethylamine methyltransferase-like"/>
    <property type="match status" value="1"/>
</dbReference>
<dbReference type="Pfam" id="PF06253">
    <property type="entry name" value="MTTB"/>
    <property type="match status" value="1"/>
</dbReference>
<accession>A0A839SN20</accession>
<reference evidence="6 7" key="1">
    <citation type="submission" date="2020-08" db="EMBL/GenBank/DDBJ databases">
        <title>Genomic Encyclopedia of Type Strains, Phase III (KMG-III): the genomes of soil and plant-associated and newly described type strains.</title>
        <authorList>
            <person name="Whitman W."/>
        </authorList>
    </citation>
    <scope>NUCLEOTIDE SEQUENCE [LARGE SCALE GENOMIC DNA]</scope>
    <source>
        <strain evidence="6 7">CECT 8803</strain>
    </source>
</reference>
<keyword evidence="7" id="KW-1185">Reference proteome</keyword>
<keyword evidence="3 4" id="KW-0808">Transferase</keyword>
<evidence type="ECO:0000256" key="5">
    <source>
        <dbReference type="SAM" id="MobiDB-lite"/>
    </source>
</evidence>
<dbReference type="Proteomes" id="UP000581135">
    <property type="component" value="Unassembled WGS sequence"/>
</dbReference>
<evidence type="ECO:0000256" key="4">
    <source>
        <dbReference type="PIRNR" id="PIRNR037567"/>
    </source>
</evidence>
<name>A0A839SN20_9PROT</name>
<comment type="similarity">
    <text evidence="1 4">Belongs to the trimethylamine methyltransferase family.</text>
</comment>
<dbReference type="PIRSF" id="PIRSF037567">
    <property type="entry name" value="MTTB_MeTrfase"/>
    <property type="match status" value="1"/>
</dbReference>
<dbReference type="InterPro" id="IPR038601">
    <property type="entry name" value="MttB-like_sf"/>
</dbReference>
<dbReference type="AlphaFoldDB" id="A0A839SN20"/>
<evidence type="ECO:0000313" key="7">
    <source>
        <dbReference type="Proteomes" id="UP000581135"/>
    </source>
</evidence>
<dbReference type="EC" id="2.1.1.-" evidence="4"/>
<sequence>MSGKRVSLRESRRQRGSASRAPGILTSISDRRIPTYDLVPEESVELIHENSMQILENQGIEFRDEIALADWRRVGADVKGANVRIDRTLLLDLVSKAPSEYIHHARNPRRSVKIGGRGMAFAPIYGSPYVRDLSGERRYACLEDFRNFVKLAYMVPSLNVSGGTVCEPTDVPVASRHLDMLYAHMTLSDKPFMGGVTSPARAADCVAMCEILFGKEFLEQNTVMTSLTNCNSPLVWDETMLSVIRVYAAANQACLISPFIMQGANTPVTTAGAFAQLNAEALAGIAYAQIIRPGAPVIYGATLSTVSMRTGAPMYGTSETQVLTFLTGQLARKYGVPMRTGGMRNGSKAVDTQAAYESAQTMLPAILAGGNFFLHSAGWLESGLSASYAKFMLDADQLTVLQRLASGVSLTEDDFALDAISEVGAGGHFLGCGHTLAHYETAFYSPQTADLSTYEQWEEEGQRDALQRATDIARNTLNDYSPPPIDEAVDEALQEFIGKRRTEIPDGYE</sequence>
<dbReference type="GO" id="GO:0032259">
    <property type="term" value="P:methylation"/>
    <property type="evidence" value="ECO:0007669"/>
    <property type="project" value="UniProtKB-KW"/>
</dbReference>
<proteinExistence type="inferred from homology"/>
<feature type="region of interest" description="Disordered" evidence="5">
    <location>
        <begin position="1"/>
        <end position="24"/>
    </location>
</feature>
<gene>
    <name evidence="6" type="ORF">FHR98_000562</name>
</gene>
<organism evidence="6 7">
    <name type="scientific">Limibacillus halophilus</name>
    <dbReference type="NCBI Taxonomy" id="1579333"/>
    <lineage>
        <taxon>Bacteria</taxon>
        <taxon>Pseudomonadati</taxon>
        <taxon>Pseudomonadota</taxon>
        <taxon>Alphaproteobacteria</taxon>
        <taxon>Rhodospirillales</taxon>
        <taxon>Rhodovibrionaceae</taxon>
        <taxon>Limibacillus</taxon>
    </lineage>
</organism>
<dbReference type="RefSeq" id="WP_183415091.1">
    <property type="nucleotide sequence ID" value="NZ_JACHXA010000001.1"/>
</dbReference>
<dbReference type="InterPro" id="IPR010426">
    <property type="entry name" value="MTTB_MeTrfase"/>
</dbReference>
<comment type="caution">
    <text evidence="6">The sequence shown here is derived from an EMBL/GenBank/DDBJ whole genome shotgun (WGS) entry which is preliminary data.</text>
</comment>
<protein>
    <recommendedName>
        <fullName evidence="4">Methyltransferase</fullName>
        <ecNumber evidence="4">2.1.1.-</ecNumber>
    </recommendedName>
</protein>
<evidence type="ECO:0000256" key="3">
    <source>
        <dbReference type="ARBA" id="ARBA00022679"/>
    </source>
</evidence>
<evidence type="ECO:0000256" key="1">
    <source>
        <dbReference type="ARBA" id="ARBA00007137"/>
    </source>
</evidence>
<dbReference type="GO" id="GO:0015948">
    <property type="term" value="P:methanogenesis"/>
    <property type="evidence" value="ECO:0007669"/>
    <property type="project" value="UniProtKB-UniRule"/>
</dbReference>
<dbReference type="GO" id="GO:0008168">
    <property type="term" value="F:methyltransferase activity"/>
    <property type="evidence" value="ECO:0007669"/>
    <property type="project" value="UniProtKB-KW"/>
</dbReference>
<evidence type="ECO:0000256" key="2">
    <source>
        <dbReference type="ARBA" id="ARBA00022603"/>
    </source>
</evidence>
<dbReference type="EMBL" id="JACHXA010000001">
    <property type="protein sequence ID" value="MBB3064297.1"/>
    <property type="molecule type" value="Genomic_DNA"/>
</dbReference>
<evidence type="ECO:0000313" key="6">
    <source>
        <dbReference type="EMBL" id="MBB3064297.1"/>
    </source>
</evidence>